<dbReference type="EMBL" id="JAMSHJ010000007">
    <property type="protein sequence ID" value="KAI5384980.1"/>
    <property type="molecule type" value="Genomic_DNA"/>
</dbReference>
<keyword evidence="2" id="KW-1185">Reference proteome</keyword>
<organism evidence="1 2">
    <name type="scientific">Pisum sativum</name>
    <name type="common">Garden pea</name>
    <name type="synonym">Lathyrus oleraceus</name>
    <dbReference type="NCBI Taxonomy" id="3888"/>
    <lineage>
        <taxon>Eukaryota</taxon>
        <taxon>Viridiplantae</taxon>
        <taxon>Streptophyta</taxon>
        <taxon>Embryophyta</taxon>
        <taxon>Tracheophyta</taxon>
        <taxon>Spermatophyta</taxon>
        <taxon>Magnoliopsida</taxon>
        <taxon>eudicotyledons</taxon>
        <taxon>Gunneridae</taxon>
        <taxon>Pentapetalae</taxon>
        <taxon>rosids</taxon>
        <taxon>fabids</taxon>
        <taxon>Fabales</taxon>
        <taxon>Fabaceae</taxon>
        <taxon>Papilionoideae</taxon>
        <taxon>50 kb inversion clade</taxon>
        <taxon>NPAAA clade</taxon>
        <taxon>Hologalegina</taxon>
        <taxon>IRL clade</taxon>
        <taxon>Fabeae</taxon>
        <taxon>Lathyrus</taxon>
    </lineage>
</organism>
<dbReference type="Gramene" id="Psat07G0182800-T1">
    <property type="protein sequence ID" value="KAI5384980.1"/>
    <property type="gene ID" value="KIW84_071828"/>
</dbReference>
<dbReference type="AlphaFoldDB" id="A0A9D4ZWL5"/>
<name>A0A9D4ZWL5_PEA</name>
<proteinExistence type="predicted"/>
<dbReference type="Proteomes" id="UP001058974">
    <property type="component" value="Chromosome 7"/>
</dbReference>
<protein>
    <submittedName>
        <fullName evidence="1">Uncharacterized protein</fullName>
    </submittedName>
</protein>
<sequence length="189" mass="21259">MFNINPQGDYQVCLALIEGKNLHKLLTPPIELKYEIEREFYSNALSIEEEGEECAYYKRVRRADWNIELTKETLIFSGRSYVVNASGLPVKFLKKDMNVNTQVDVAWVISNEIRVIASSGHRLGTKTPTTLAFPRLIMDLCMPVSVTIPLVVHGTIEGVVNDHYILNHCTPRGQLHADAPTPAPPPHVH</sequence>
<reference evidence="1 2" key="1">
    <citation type="journal article" date="2022" name="Nat. Genet.">
        <title>Improved pea reference genome and pan-genome highlight genomic features and evolutionary characteristics.</title>
        <authorList>
            <person name="Yang T."/>
            <person name="Liu R."/>
            <person name="Luo Y."/>
            <person name="Hu S."/>
            <person name="Wang D."/>
            <person name="Wang C."/>
            <person name="Pandey M.K."/>
            <person name="Ge S."/>
            <person name="Xu Q."/>
            <person name="Li N."/>
            <person name="Li G."/>
            <person name="Huang Y."/>
            <person name="Saxena R.K."/>
            <person name="Ji Y."/>
            <person name="Li M."/>
            <person name="Yan X."/>
            <person name="He Y."/>
            <person name="Liu Y."/>
            <person name="Wang X."/>
            <person name="Xiang C."/>
            <person name="Varshney R.K."/>
            <person name="Ding H."/>
            <person name="Gao S."/>
            <person name="Zong X."/>
        </authorList>
    </citation>
    <scope>NUCLEOTIDE SEQUENCE [LARGE SCALE GENOMIC DNA]</scope>
    <source>
        <strain evidence="1 2">cv. Zhongwan 6</strain>
    </source>
</reference>
<evidence type="ECO:0000313" key="1">
    <source>
        <dbReference type="EMBL" id="KAI5384980.1"/>
    </source>
</evidence>
<gene>
    <name evidence="1" type="ORF">KIW84_071828</name>
</gene>
<evidence type="ECO:0000313" key="2">
    <source>
        <dbReference type="Proteomes" id="UP001058974"/>
    </source>
</evidence>
<accession>A0A9D4ZWL5</accession>
<comment type="caution">
    <text evidence="1">The sequence shown here is derived from an EMBL/GenBank/DDBJ whole genome shotgun (WGS) entry which is preliminary data.</text>
</comment>